<name>A0A346Y6L4_9ACTN</name>
<dbReference type="Pfam" id="PF11903">
    <property type="entry name" value="ParD_like"/>
    <property type="match status" value="1"/>
</dbReference>
<gene>
    <name evidence="1" type="ORF">DVS28_b0341</name>
</gene>
<dbReference type="RefSeq" id="WP_164711140.1">
    <property type="nucleotide sequence ID" value="NZ_CP031166.1"/>
</dbReference>
<geneLocation type="plasmid" evidence="2">
    <name>pedy32-46i</name>
</geneLocation>
<dbReference type="InterPro" id="IPR021831">
    <property type="entry name" value="ParD-like"/>
</dbReference>
<dbReference type="Proteomes" id="UP000264006">
    <property type="component" value="Plasmid pEDY32-46I"/>
</dbReference>
<dbReference type="EMBL" id="CP031166">
    <property type="protein sequence ID" value="AXV10111.1"/>
    <property type="molecule type" value="Genomic_DNA"/>
</dbReference>
<dbReference type="KEGG" id="euz:DVS28_b0341"/>
<reference evidence="1 2" key="1">
    <citation type="submission" date="2018-09" db="EMBL/GenBank/DDBJ databases">
        <title>Complete genome sequence of Euzebya sp. DY32-46 isolated from seawater of Pacific Ocean.</title>
        <authorList>
            <person name="Xu L."/>
            <person name="Wu Y.-H."/>
            <person name="Xu X.-W."/>
        </authorList>
    </citation>
    <scope>NUCLEOTIDE SEQUENCE [LARGE SCALE GENOMIC DNA]</scope>
    <source>
        <strain evidence="1 2">DY32-46</strain>
        <plasmid evidence="2">pedy32-46i</plasmid>
    </source>
</reference>
<protein>
    <recommendedName>
        <fullName evidence="3">ParD-like antitoxin of type II toxin-antitoxin system</fullName>
    </recommendedName>
</protein>
<keyword evidence="1" id="KW-0614">Plasmid</keyword>
<dbReference type="AlphaFoldDB" id="A0A346Y6L4"/>
<evidence type="ECO:0000313" key="2">
    <source>
        <dbReference type="Proteomes" id="UP000264006"/>
    </source>
</evidence>
<proteinExistence type="predicted"/>
<accession>A0A346Y6L4</accession>
<keyword evidence="2" id="KW-1185">Reference proteome</keyword>
<evidence type="ECO:0000313" key="1">
    <source>
        <dbReference type="EMBL" id="AXV10111.1"/>
    </source>
</evidence>
<sequence>MAEAKSVRIDGDLVAAAEAAAMAGHRSTAEQVNYWAAVGRRIIAATGVDQGRMDAVVAGTGQFDDLTAEERVIAHARIDVTIEQAVTRTPLAEHARADGITTVTVDESGQLVWTSPDGTISHG</sequence>
<organism evidence="1 2">
    <name type="scientific">Euzebya pacifica</name>
    <dbReference type="NCBI Taxonomy" id="1608957"/>
    <lineage>
        <taxon>Bacteria</taxon>
        <taxon>Bacillati</taxon>
        <taxon>Actinomycetota</taxon>
        <taxon>Nitriliruptoria</taxon>
        <taxon>Euzebyales</taxon>
    </lineage>
</organism>
<evidence type="ECO:0008006" key="3">
    <source>
        <dbReference type="Google" id="ProtNLM"/>
    </source>
</evidence>